<dbReference type="InterPro" id="IPR001254">
    <property type="entry name" value="Trypsin_dom"/>
</dbReference>
<dbReference type="Pfam" id="PF00089">
    <property type="entry name" value="Trypsin"/>
    <property type="match status" value="1"/>
</dbReference>
<dbReference type="Proteomes" id="UP000314294">
    <property type="component" value="Unassembled WGS sequence"/>
</dbReference>
<comment type="caution">
    <text evidence="9">The sequence shown here is derived from an EMBL/GenBank/DDBJ whole genome shotgun (WGS) entry which is preliminary data.</text>
</comment>
<evidence type="ECO:0000256" key="5">
    <source>
        <dbReference type="PROSITE-ProRule" id="PRU00124"/>
    </source>
</evidence>
<keyword evidence="4 5" id="KW-1015">Disulfide bond</keyword>
<dbReference type="FunFam" id="2.60.120.290:FF:000005">
    <property type="entry name" value="Procollagen C-endopeptidase enhancer 1"/>
    <property type="match status" value="2"/>
</dbReference>
<dbReference type="GO" id="GO:0009566">
    <property type="term" value="P:fertilization"/>
    <property type="evidence" value="ECO:0007669"/>
    <property type="project" value="UniProtKB-ARBA"/>
</dbReference>
<organism evidence="9 10">
    <name type="scientific">Liparis tanakae</name>
    <name type="common">Tanaka's snailfish</name>
    <dbReference type="NCBI Taxonomy" id="230148"/>
    <lineage>
        <taxon>Eukaryota</taxon>
        <taxon>Metazoa</taxon>
        <taxon>Chordata</taxon>
        <taxon>Craniata</taxon>
        <taxon>Vertebrata</taxon>
        <taxon>Euteleostomi</taxon>
        <taxon>Actinopterygii</taxon>
        <taxon>Neopterygii</taxon>
        <taxon>Teleostei</taxon>
        <taxon>Neoteleostei</taxon>
        <taxon>Acanthomorphata</taxon>
        <taxon>Eupercaria</taxon>
        <taxon>Perciformes</taxon>
        <taxon>Cottioidei</taxon>
        <taxon>Cottales</taxon>
        <taxon>Liparidae</taxon>
        <taxon>Liparis</taxon>
    </lineage>
</organism>
<comment type="caution">
    <text evidence="5">Lacks conserved residue(s) required for the propagation of feature annotation.</text>
</comment>
<dbReference type="PROSITE" id="PS00135">
    <property type="entry name" value="TRYPSIN_SER"/>
    <property type="match status" value="1"/>
</dbReference>
<dbReference type="Pfam" id="PF00057">
    <property type="entry name" value="Ldl_recept_a"/>
    <property type="match status" value="4"/>
</dbReference>
<dbReference type="Pfam" id="PF00431">
    <property type="entry name" value="CUB"/>
    <property type="match status" value="2"/>
</dbReference>
<dbReference type="InterPro" id="IPR036055">
    <property type="entry name" value="LDL_receptor-like_sf"/>
</dbReference>
<keyword evidence="10" id="KW-1185">Reference proteome</keyword>
<dbReference type="InterPro" id="IPR043504">
    <property type="entry name" value="Peptidase_S1_PA_chymotrypsin"/>
</dbReference>
<dbReference type="GO" id="GO:0004252">
    <property type="term" value="F:serine-type endopeptidase activity"/>
    <property type="evidence" value="ECO:0007669"/>
    <property type="project" value="InterPro"/>
</dbReference>
<evidence type="ECO:0000256" key="2">
    <source>
        <dbReference type="ARBA" id="ARBA00022801"/>
    </source>
</evidence>
<feature type="disulfide bond" evidence="5">
    <location>
        <begin position="383"/>
        <end position="395"/>
    </location>
</feature>
<evidence type="ECO:0000256" key="3">
    <source>
        <dbReference type="ARBA" id="ARBA00022825"/>
    </source>
</evidence>
<keyword evidence="2" id="KW-0378">Hydrolase</keyword>
<dbReference type="Gene3D" id="2.60.120.290">
    <property type="entry name" value="Spermadhesin, CUB domain"/>
    <property type="match status" value="2"/>
</dbReference>
<feature type="disulfide bond" evidence="5">
    <location>
        <begin position="438"/>
        <end position="453"/>
    </location>
</feature>
<evidence type="ECO:0000313" key="9">
    <source>
        <dbReference type="EMBL" id="TNN62984.1"/>
    </source>
</evidence>
<dbReference type="PRINTS" id="PR00261">
    <property type="entry name" value="LDLRECEPTOR"/>
</dbReference>
<dbReference type="CDD" id="cd00112">
    <property type="entry name" value="LDLa"/>
    <property type="match status" value="4"/>
</dbReference>
<dbReference type="InterPro" id="IPR023415">
    <property type="entry name" value="LDLR_class-A_CS"/>
</dbReference>
<dbReference type="GO" id="GO:0006508">
    <property type="term" value="P:proteolysis"/>
    <property type="evidence" value="ECO:0007669"/>
    <property type="project" value="UniProtKB-KW"/>
</dbReference>
<evidence type="ECO:0000256" key="6">
    <source>
        <dbReference type="SAM" id="Phobius"/>
    </source>
</evidence>
<dbReference type="InterPro" id="IPR033116">
    <property type="entry name" value="TRYPSIN_SER"/>
</dbReference>
<keyword evidence="6" id="KW-0472">Membrane</keyword>
<accession>A0A4Z2HDL1</accession>
<feature type="disulfide bond" evidence="5">
    <location>
        <begin position="419"/>
        <end position="431"/>
    </location>
</feature>
<dbReference type="FunFam" id="2.40.10.10:FF:000003">
    <property type="entry name" value="Transmembrane serine protease 3"/>
    <property type="match status" value="1"/>
</dbReference>
<name>A0A4Z2HDL1_9TELE</name>
<evidence type="ECO:0000259" key="7">
    <source>
        <dbReference type="PROSITE" id="PS01180"/>
    </source>
</evidence>
<keyword evidence="6" id="KW-0812">Transmembrane</keyword>
<dbReference type="PROSITE" id="PS50068">
    <property type="entry name" value="LDLRA_2"/>
    <property type="match status" value="4"/>
</dbReference>
<sequence>MCGSLSWQQGHNGRHERVSFSPVTETGPSKRKLGVLIGVLVALLILSTVAAEGVIAYYWSQFDIPAEDMEVLPEFSEELVLETLENGIKEQRSTQRKSDFQISEVTASCDCFYRLEADTVAKRFSSPGYPNIYPPKSRCQWQIRTAVGNAIFLTFPSFDIEDDCSDDFVSIYDSLSPDDSQAITEKCGRRPPSNPLEVTSSGNIMLINLITDSVVQRPGFMAEYSSIPRSKVSVCGGVLSENRGFFTSPLHPSFYPPAVDCKWTIKVPAGKKVRVKFTMFRMKEPGVDIRVCHKDYVDIMDTKYCGEMSSLDLTSKTNVLDVSFHSDESYTDKGFSAIYSAIDPANPCPNKFACASGICIGKELQCDGWNDCGDMSDEMKCKCDVDQYSCANGLCKPKLWLCDRVNDCGDWSDEKSCSCGENEWRCGDGQCMPQDVVCDQKMDCEDGSDEASCKESPGICSDFSFKCKNAECVNKVNVECDRVKDCSDNSDEANCACGTRPYKLNRIVGGQNAELGENHVANNWISYSGMQDQYKQDNVQIRKLKKIISHPDYNQMTFDYDVALLELSEPLKFTNTIRPICLPASSHVFPAGMSCWVTGWGALREGGSKAQLLQKAMVKIINDTVCNIVTEGQVTSRMLCSGFLAGGVDACQGDSGGPMVCFEESGKWFQAGIVSWGEGCARRNKPGVYSRVTKLVDWIKKETKI</sequence>
<dbReference type="SMART" id="SM00042">
    <property type="entry name" value="CUB"/>
    <property type="match status" value="2"/>
</dbReference>
<keyword evidence="1" id="KW-0645">Protease</keyword>
<dbReference type="EMBL" id="SRLO01000282">
    <property type="protein sequence ID" value="TNN62984.1"/>
    <property type="molecule type" value="Genomic_DNA"/>
</dbReference>
<evidence type="ECO:0000256" key="1">
    <source>
        <dbReference type="ARBA" id="ARBA00022670"/>
    </source>
</evidence>
<dbReference type="SUPFAM" id="SSF50494">
    <property type="entry name" value="Trypsin-like serine proteases"/>
    <property type="match status" value="1"/>
</dbReference>
<feature type="disulfide bond" evidence="5">
    <location>
        <begin position="354"/>
        <end position="372"/>
    </location>
</feature>
<protein>
    <submittedName>
        <fullName evidence="9">Suppressor of tumorigenicity 14 protein</fullName>
    </submittedName>
</protein>
<feature type="domain" description="Peptidase S1" evidence="8">
    <location>
        <begin position="493"/>
        <end position="704"/>
    </location>
</feature>
<dbReference type="Gene3D" id="2.40.10.10">
    <property type="entry name" value="Trypsin-like serine proteases"/>
    <property type="match status" value="2"/>
</dbReference>
<dbReference type="SMART" id="SM00020">
    <property type="entry name" value="Tryp_SPc"/>
    <property type="match status" value="1"/>
</dbReference>
<reference evidence="9 10" key="1">
    <citation type="submission" date="2019-03" db="EMBL/GenBank/DDBJ databases">
        <title>First draft genome of Liparis tanakae, snailfish: a comprehensive survey of snailfish specific genes.</title>
        <authorList>
            <person name="Kim W."/>
            <person name="Song I."/>
            <person name="Jeong J.-H."/>
            <person name="Kim D."/>
            <person name="Kim S."/>
            <person name="Ryu S."/>
            <person name="Song J.Y."/>
            <person name="Lee S.K."/>
        </authorList>
    </citation>
    <scope>NUCLEOTIDE SEQUENCE [LARGE SCALE GENOMIC DNA]</scope>
    <source>
        <tissue evidence="9">Muscle</tissue>
    </source>
</reference>
<feature type="disulfide bond" evidence="5">
    <location>
        <begin position="390"/>
        <end position="408"/>
    </location>
</feature>
<dbReference type="PANTHER" id="PTHR24252">
    <property type="entry name" value="ACROSIN-RELATED"/>
    <property type="match status" value="1"/>
</dbReference>
<dbReference type="CDD" id="cd00190">
    <property type="entry name" value="Tryp_SPc"/>
    <property type="match status" value="1"/>
</dbReference>
<feature type="transmembrane region" description="Helical" evidence="6">
    <location>
        <begin position="33"/>
        <end position="59"/>
    </location>
</feature>
<keyword evidence="3" id="KW-0720">Serine protease</keyword>
<feature type="disulfide bond" evidence="5">
    <location>
        <begin position="426"/>
        <end position="444"/>
    </location>
</feature>
<feature type="disulfide bond" evidence="5">
    <location>
        <begin position="366"/>
        <end position="381"/>
    </location>
</feature>
<dbReference type="InterPro" id="IPR009003">
    <property type="entry name" value="Peptidase_S1_PA"/>
</dbReference>
<dbReference type="AlphaFoldDB" id="A0A4Z2HDL1"/>
<dbReference type="PANTHER" id="PTHR24252:SF17">
    <property type="entry name" value="SUPPRESSOR OF TUMORIGENICITY 14 PROTEIN HOMOLOG-RELATED"/>
    <property type="match status" value="1"/>
</dbReference>
<gene>
    <name evidence="9" type="primary">ST14_0</name>
    <name evidence="9" type="ORF">EYF80_026793</name>
</gene>
<dbReference type="InterPro" id="IPR002172">
    <property type="entry name" value="LDrepeatLR_classA_rpt"/>
</dbReference>
<dbReference type="PROSITE" id="PS50240">
    <property type="entry name" value="TRYPSIN_DOM"/>
    <property type="match status" value="1"/>
</dbReference>
<feature type="disulfide bond" evidence="5">
    <location>
        <begin position="460"/>
        <end position="472"/>
    </location>
</feature>
<dbReference type="PROSITE" id="PS01180">
    <property type="entry name" value="CUB"/>
    <property type="match status" value="2"/>
</dbReference>
<feature type="domain" description="CUB" evidence="7">
    <location>
        <begin position="235"/>
        <end position="342"/>
    </location>
</feature>
<feature type="disulfide bond" evidence="5">
    <location>
        <begin position="480"/>
        <end position="495"/>
    </location>
</feature>
<proteinExistence type="predicted"/>
<feature type="domain" description="CUB" evidence="7">
    <location>
        <begin position="111"/>
        <end position="227"/>
    </location>
</feature>
<evidence type="ECO:0000256" key="4">
    <source>
        <dbReference type="ARBA" id="ARBA00023157"/>
    </source>
</evidence>
<dbReference type="OrthoDB" id="6380398at2759"/>
<dbReference type="Gene3D" id="4.10.400.10">
    <property type="entry name" value="Low-density Lipoprotein Receptor"/>
    <property type="match status" value="4"/>
</dbReference>
<evidence type="ECO:0000259" key="8">
    <source>
        <dbReference type="PROSITE" id="PS50240"/>
    </source>
</evidence>
<dbReference type="PROSITE" id="PS01209">
    <property type="entry name" value="LDLRA_1"/>
    <property type="match status" value="1"/>
</dbReference>
<dbReference type="SUPFAM" id="SSF57424">
    <property type="entry name" value="LDL receptor-like module"/>
    <property type="match status" value="3"/>
</dbReference>
<dbReference type="CDD" id="cd00041">
    <property type="entry name" value="CUB"/>
    <property type="match status" value="2"/>
</dbReference>
<feature type="disulfide bond" evidence="5">
    <location>
        <begin position="402"/>
        <end position="417"/>
    </location>
</feature>
<dbReference type="SMART" id="SM00192">
    <property type="entry name" value="LDLa"/>
    <property type="match status" value="4"/>
</dbReference>
<dbReference type="InterPro" id="IPR000859">
    <property type="entry name" value="CUB_dom"/>
</dbReference>
<dbReference type="SUPFAM" id="SSF49854">
    <property type="entry name" value="Spermadhesin, CUB domain"/>
    <property type="match status" value="2"/>
</dbReference>
<dbReference type="InterPro" id="IPR035914">
    <property type="entry name" value="Sperma_CUB_dom_sf"/>
</dbReference>
<keyword evidence="6" id="KW-1133">Transmembrane helix</keyword>
<evidence type="ECO:0000313" key="10">
    <source>
        <dbReference type="Proteomes" id="UP000314294"/>
    </source>
</evidence>
<dbReference type="FunFam" id="4.10.400.10:FF:000117">
    <property type="entry name" value="Suppressor of tumorigenicity 14 protein homolog"/>
    <property type="match status" value="1"/>
</dbReference>